<feature type="transmembrane region" description="Helical" evidence="1">
    <location>
        <begin position="167"/>
        <end position="186"/>
    </location>
</feature>
<reference evidence="2" key="1">
    <citation type="journal article" date="2020" name="bioRxiv">
        <title>Comparative genomics of Chlamydomonas.</title>
        <authorList>
            <person name="Craig R.J."/>
            <person name="Hasan A.R."/>
            <person name="Ness R.W."/>
            <person name="Keightley P.D."/>
        </authorList>
    </citation>
    <scope>NUCLEOTIDE SEQUENCE</scope>
    <source>
        <strain evidence="2">CCAP 11/70</strain>
    </source>
</reference>
<dbReference type="Proteomes" id="UP000612055">
    <property type="component" value="Unassembled WGS sequence"/>
</dbReference>
<protein>
    <submittedName>
        <fullName evidence="2">Uncharacterized protein</fullName>
    </submittedName>
</protein>
<evidence type="ECO:0000313" key="3">
    <source>
        <dbReference type="Proteomes" id="UP000612055"/>
    </source>
</evidence>
<proteinExistence type="predicted"/>
<keyword evidence="1" id="KW-0812">Transmembrane</keyword>
<dbReference type="PANTHER" id="PTHR36359">
    <property type="entry name" value="PROTEIN RESISTANCE TO PHYTOPHTHORA 1, CHLOROPLASTIC"/>
    <property type="match status" value="1"/>
</dbReference>
<comment type="caution">
    <text evidence="2">The sequence shown here is derived from an EMBL/GenBank/DDBJ whole genome shotgun (WGS) entry which is preliminary data.</text>
</comment>
<dbReference type="InterPro" id="IPR044966">
    <property type="entry name" value="RPH1"/>
</dbReference>
<evidence type="ECO:0000256" key="1">
    <source>
        <dbReference type="SAM" id="Phobius"/>
    </source>
</evidence>
<gene>
    <name evidence="2" type="ORF">HYH03_006529</name>
</gene>
<dbReference type="OrthoDB" id="424372at2759"/>
<keyword evidence="3" id="KW-1185">Reference proteome</keyword>
<keyword evidence="1" id="KW-0472">Membrane</keyword>
<evidence type="ECO:0000313" key="2">
    <source>
        <dbReference type="EMBL" id="KAG2495256.1"/>
    </source>
</evidence>
<dbReference type="GO" id="GO:0006952">
    <property type="term" value="P:defense response"/>
    <property type="evidence" value="ECO:0007669"/>
    <property type="project" value="InterPro"/>
</dbReference>
<feature type="transmembrane region" description="Helical" evidence="1">
    <location>
        <begin position="143"/>
        <end position="161"/>
    </location>
</feature>
<organism evidence="2 3">
    <name type="scientific">Edaphochlamys debaryana</name>
    <dbReference type="NCBI Taxonomy" id="47281"/>
    <lineage>
        <taxon>Eukaryota</taxon>
        <taxon>Viridiplantae</taxon>
        <taxon>Chlorophyta</taxon>
        <taxon>core chlorophytes</taxon>
        <taxon>Chlorophyceae</taxon>
        <taxon>CS clade</taxon>
        <taxon>Chlamydomonadales</taxon>
        <taxon>Chlamydomonadales incertae sedis</taxon>
        <taxon>Edaphochlamys</taxon>
    </lineage>
</organism>
<dbReference type="EMBL" id="JAEHOE010000025">
    <property type="protein sequence ID" value="KAG2495256.1"/>
    <property type="molecule type" value="Genomic_DNA"/>
</dbReference>
<accession>A0A835Y3G5</accession>
<keyword evidence="1" id="KW-1133">Transmembrane helix</keyword>
<dbReference type="PANTHER" id="PTHR36359:SF1">
    <property type="entry name" value="PROTEIN RESISTANCE TO PHYTOPHTHORA 1, CHLOROPLASTIC"/>
    <property type="match status" value="1"/>
</dbReference>
<sequence>MQVAQRCTSARLPAASRSLVCQPSRPLARPVVLVKSGDGAQQPSTSGTVDLEKDVTKLARQVATFAPRSSTAKKNPAVKGSLLYDIFEWQAWLCMAAGGLLSFNLIWPTDEPSIPRLLGMWMIWMLTVPSLRAKDCTAKEKDALNILFLIIPLVNITLPFFWKSFPFIYSTNVIALVGVYWWKGVWKDVYGLPFEWSGVAAADAVAAAAASAAAPESSGEGPSSGSA</sequence>
<name>A0A835Y3G5_9CHLO</name>
<dbReference type="AlphaFoldDB" id="A0A835Y3G5"/>